<sequence length="132" mass="15169">MAILLHQDPGICVKLMMMLFGCGNSSELNLQVEAERSYHQTVLATLEKLFDEVCNYTSCFVFILRQIIITKIMTGILSPHVLLLELDDYGEETKRVFISANNYGERCLRSYTSKDLTIMDMQIKMVHTLLQK</sequence>
<reference evidence="1 2" key="1">
    <citation type="journal article" date="2018" name="PLoS Genet.">
        <title>Population sequencing reveals clonal diversity and ancestral inbreeding in the grapevine cultivar Chardonnay.</title>
        <authorList>
            <person name="Roach M.J."/>
            <person name="Johnson D.L."/>
            <person name="Bohlmann J."/>
            <person name="van Vuuren H.J."/>
            <person name="Jones S.J."/>
            <person name="Pretorius I.S."/>
            <person name="Schmidt S.A."/>
            <person name="Borneman A.R."/>
        </authorList>
    </citation>
    <scope>NUCLEOTIDE SEQUENCE [LARGE SCALE GENOMIC DNA]</scope>
    <source>
        <strain evidence="2">cv. Chardonnay</strain>
        <tissue evidence="1">Leaf</tissue>
    </source>
</reference>
<proteinExistence type="predicted"/>
<comment type="caution">
    <text evidence="1">The sequence shown here is derived from an EMBL/GenBank/DDBJ whole genome shotgun (WGS) entry which is preliminary data.</text>
</comment>
<evidence type="ECO:0000313" key="1">
    <source>
        <dbReference type="EMBL" id="RVW22848.1"/>
    </source>
</evidence>
<dbReference type="EMBL" id="QGNW01002215">
    <property type="protein sequence ID" value="RVW22848.1"/>
    <property type="molecule type" value="Genomic_DNA"/>
</dbReference>
<name>A0A438CI04_VITVI</name>
<protein>
    <submittedName>
        <fullName evidence="1">Uncharacterized protein</fullName>
    </submittedName>
</protein>
<dbReference type="AlphaFoldDB" id="A0A438CI04"/>
<evidence type="ECO:0000313" key="2">
    <source>
        <dbReference type="Proteomes" id="UP000288805"/>
    </source>
</evidence>
<organism evidence="1 2">
    <name type="scientific">Vitis vinifera</name>
    <name type="common">Grape</name>
    <dbReference type="NCBI Taxonomy" id="29760"/>
    <lineage>
        <taxon>Eukaryota</taxon>
        <taxon>Viridiplantae</taxon>
        <taxon>Streptophyta</taxon>
        <taxon>Embryophyta</taxon>
        <taxon>Tracheophyta</taxon>
        <taxon>Spermatophyta</taxon>
        <taxon>Magnoliopsida</taxon>
        <taxon>eudicotyledons</taxon>
        <taxon>Gunneridae</taxon>
        <taxon>Pentapetalae</taxon>
        <taxon>rosids</taxon>
        <taxon>Vitales</taxon>
        <taxon>Vitaceae</taxon>
        <taxon>Viteae</taxon>
        <taxon>Vitis</taxon>
    </lineage>
</organism>
<dbReference type="Proteomes" id="UP000288805">
    <property type="component" value="Unassembled WGS sequence"/>
</dbReference>
<accession>A0A438CI04</accession>
<gene>
    <name evidence="1" type="ORF">CK203_103766</name>
</gene>